<feature type="domain" description="OmpA-like" evidence="9">
    <location>
        <begin position="118"/>
        <end position="237"/>
    </location>
</feature>
<gene>
    <name evidence="10" type="ORF">D0Y96_19430</name>
</gene>
<dbReference type="RefSeq" id="WP_117303367.1">
    <property type="nucleotide sequence ID" value="NZ_QVQT02000008.1"/>
</dbReference>
<evidence type="ECO:0000256" key="1">
    <source>
        <dbReference type="ARBA" id="ARBA00004162"/>
    </source>
</evidence>
<keyword evidence="6 7" id="KW-0472">Membrane</keyword>
<name>A0A372IJ86_9BACT</name>
<dbReference type="Pfam" id="PF00691">
    <property type="entry name" value="OmpA"/>
    <property type="match status" value="1"/>
</dbReference>
<evidence type="ECO:0000256" key="5">
    <source>
        <dbReference type="ARBA" id="ARBA00022989"/>
    </source>
</evidence>
<dbReference type="Pfam" id="PF13677">
    <property type="entry name" value="MotB_plug"/>
    <property type="match status" value="1"/>
</dbReference>
<evidence type="ECO:0000256" key="6">
    <source>
        <dbReference type="ARBA" id="ARBA00023136"/>
    </source>
</evidence>
<comment type="caution">
    <text evidence="10">The sequence shown here is derived from an EMBL/GenBank/DDBJ whole genome shotgun (WGS) entry which is preliminary data.</text>
</comment>
<evidence type="ECO:0000313" key="10">
    <source>
        <dbReference type="EMBL" id="RFU14977.1"/>
    </source>
</evidence>
<dbReference type="AlphaFoldDB" id="A0A372IJ86"/>
<evidence type="ECO:0000256" key="7">
    <source>
        <dbReference type="PROSITE-ProRule" id="PRU00473"/>
    </source>
</evidence>
<accession>A0A372IJ86</accession>
<sequence>MSKIIFVRKKGHGEAHHKSGAWKVAYADFVTALMALFIVLWLMNTNDHIRQAVAGYFNDPSGKSALTGTDRSGSNDSLPITRNNVASLKERLESAILKRNNLKALSDHIQITITPEGLRIELLESKDGTFFNTGSATLSQNGRELLQLISQQLGSLPNQISIEGHTDARPYALTGSYSNWELSTDRANAARRVMQASGLRGDQVSQVRGYADEQLRVPSNPYDPSNRRISLIVQYMKDAPDPPGIVTPHAPLAAQVQIH</sequence>
<dbReference type="InterPro" id="IPR006665">
    <property type="entry name" value="OmpA-like"/>
</dbReference>
<keyword evidence="11" id="KW-1185">Reference proteome</keyword>
<evidence type="ECO:0000313" key="11">
    <source>
        <dbReference type="Proteomes" id="UP000264702"/>
    </source>
</evidence>
<comment type="similarity">
    <text evidence="2">Belongs to the MotB family.</text>
</comment>
<dbReference type="InterPro" id="IPR050330">
    <property type="entry name" value="Bact_OuterMem_StrucFunc"/>
</dbReference>
<keyword evidence="10" id="KW-0969">Cilium</keyword>
<evidence type="ECO:0000256" key="4">
    <source>
        <dbReference type="ARBA" id="ARBA00022692"/>
    </source>
</evidence>
<evidence type="ECO:0000256" key="8">
    <source>
        <dbReference type="SAM" id="Phobius"/>
    </source>
</evidence>
<protein>
    <submittedName>
        <fullName evidence="10">Flagellar motor protein MotB</fullName>
    </submittedName>
</protein>
<comment type="subcellular location">
    <subcellularLocation>
        <location evidence="1">Cell membrane</location>
        <topology evidence="1">Single-pass membrane protein</topology>
    </subcellularLocation>
</comment>
<proteinExistence type="inferred from homology"/>
<evidence type="ECO:0000256" key="2">
    <source>
        <dbReference type="ARBA" id="ARBA00008914"/>
    </source>
</evidence>
<feature type="transmembrane region" description="Helical" evidence="8">
    <location>
        <begin position="21"/>
        <end position="43"/>
    </location>
</feature>
<dbReference type="PANTHER" id="PTHR30329:SF21">
    <property type="entry name" value="LIPOPROTEIN YIAD-RELATED"/>
    <property type="match status" value="1"/>
</dbReference>
<dbReference type="EMBL" id="QVQT01000008">
    <property type="protein sequence ID" value="RFU14977.1"/>
    <property type="molecule type" value="Genomic_DNA"/>
</dbReference>
<dbReference type="InterPro" id="IPR036737">
    <property type="entry name" value="OmpA-like_sf"/>
</dbReference>
<dbReference type="GO" id="GO:0005886">
    <property type="term" value="C:plasma membrane"/>
    <property type="evidence" value="ECO:0007669"/>
    <property type="project" value="UniProtKB-SubCell"/>
</dbReference>
<keyword evidence="10" id="KW-0966">Cell projection</keyword>
<dbReference type="Proteomes" id="UP000264702">
    <property type="component" value="Unassembled WGS sequence"/>
</dbReference>
<keyword evidence="3" id="KW-1003">Cell membrane</keyword>
<dbReference type="InterPro" id="IPR025713">
    <property type="entry name" value="MotB-like_N_dom"/>
</dbReference>
<dbReference type="Gene3D" id="3.30.1330.60">
    <property type="entry name" value="OmpA-like domain"/>
    <property type="match status" value="1"/>
</dbReference>
<evidence type="ECO:0000256" key="3">
    <source>
        <dbReference type="ARBA" id="ARBA00022475"/>
    </source>
</evidence>
<reference evidence="10 11" key="1">
    <citation type="submission" date="2018-08" db="EMBL/GenBank/DDBJ databases">
        <title>Acidipila sp. 4G-K13, an acidobacterium isolated from forest soil.</title>
        <authorList>
            <person name="Gao Z.-H."/>
            <person name="Qiu L.-H."/>
        </authorList>
    </citation>
    <scope>NUCLEOTIDE SEQUENCE [LARGE SCALE GENOMIC DNA]</scope>
    <source>
        <strain evidence="10 11">4G-K13</strain>
    </source>
</reference>
<dbReference type="SUPFAM" id="SSF103088">
    <property type="entry name" value="OmpA-like"/>
    <property type="match status" value="1"/>
</dbReference>
<dbReference type="PROSITE" id="PS51123">
    <property type="entry name" value="OMPA_2"/>
    <property type="match status" value="1"/>
</dbReference>
<evidence type="ECO:0000259" key="9">
    <source>
        <dbReference type="PROSITE" id="PS51123"/>
    </source>
</evidence>
<dbReference type="PANTHER" id="PTHR30329">
    <property type="entry name" value="STATOR ELEMENT OF FLAGELLAR MOTOR COMPLEX"/>
    <property type="match status" value="1"/>
</dbReference>
<organism evidence="10 11">
    <name type="scientific">Paracidobacterium acidisoli</name>
    <dbReference type="NCBI Taxonomy" id="2303751"/>
    <lineage>
        <taxon>Bacteria</taxon>
        <taxon>Pseudomonadati</taxon>
        <taxon>Acidobacteriota</taxon>
        <taxon>Terriglobia</taxon>
        <taxon>Terriglobales</taxon>
        <taxon>Acidobacteriaceae</taxon>
        <taxon>Paracidobacterium</taxon>
    </lineage>
</organism>
<dbReference type="OrthoDB" id="9815217at2"/>
<keyword evidence="5 8" id="KW-1133">Transmembrane helix</keyword>
<keyword evidence="10" id="KW-0282">Flagellum</keyword>
<keyword evidence="4 8" id="KW-0812">Transmembrane</keyword>
<dbReference type="CDD" id="cd07185">
    <property type="entry name" value="OmpA_C-like"/>
    <property type="match status" value="1"/>
</dbReference>